<organism evidence="2">
    <name type="scientific">marine metagenome</name>
    <dbReference type="NCBI Taxonomy" id="408172"/>
    <lineage>
        <taxon>unclassified sequences</taxon>
        <taxon>metagenomes</taxon>
        <taxon>ecological metagenomes</taxon>
    </lineage>
</organism>
<reference evidence="2" key="1">
    <citation type="submission" date="2018-05" db="EMBL/GenBank/DDBJ databases">
        <authorList>
            <person name="Lanie J.A."/>
            <person name="Ng W.-L."/>
            <person name="Kazmierczak K.M."/>
            <person name="Andrzejewski T.M."/>
            <person name="Davidsen T.M."/>
            <person name="Wayne K.J."/>
            <person name="Tettelin H."/>
            <person name="Glass J.I."/>
            <person name="Rusch D."/>
            <person name="Podicherti R."/>
            <person name="Tsui H.-C.T."/>
            <person name="Winkler M.E."/>
        </authorList>
    </citation>
    <scope>NUCLEOTIDE SEQUENCE</scope>
</reference>
<name>A0A381UB10_9ZZZZ</name>
<sequence>MKQIHISPKKHILALAFSLAKMFKIPSLGSLIIFDDFDVNDFLFHRNNRF</sequence>
<dbReference type="AlphaFoldDB" id="A0A381UB10"/>
<keyword evidence="1" id="KW-1133">Transmembrane helix</keyword>
<evidence type="ECO:0000256" key="1">
    <source>
        <dbReference type="SAM" id="Phobius"/>
    </source>
</evidence>
<feature type="transmembrane region" description="Helical" evidence="1">
    <location>
        <begin position="12"/>
        <end position="34"/>
    </location>
</feature>
<evidence type="ECO:0000313" key="2">
    <source>
        <dbReference type="EMBL" id="SVA23783.1"/>
    </source>
</evidence>
<keyword evidence="1" id="KW-0812">Transmembrane</keyword>
<proteinExistence type="predicted"/>
<gene>
    <name evidence="2" type="ORF">METZ01_LOCUS76637</name>
</gene>
<accession>A0A381UB10</accession>
<keyword evidence="1" id="KW-0472">Membrane</keyword>
<protein>
    <submittedName>
        <fullName evidence="2">Uncharacterized protein</fullName>
    </submittedName>
</protein>
<dbReference type="EMBL" id="UINC01005825">
    <property type="protein sequence ID" value="SVA23783.1"/>
    <property type="molecule type" value="Genomic_DNA"/>
</dbReference>